<proteinExistence type="inferred from homology"/>
<feature type="region of interest" description="Disordered" evidence="5">
    <location>
        <begin position="310"/>
        <end position="350"/>
    </location>
</feature>
<dbReference type="InterPro" id="IPR004127">
    <property type="entry name" value="Prefoldin_subunit_alpha"/>
</dbReference>
<feature type="compositionally biased region" description="Basic and acidic residues" evidence="5">
    <location>
        <begin position="269"/>
        <end position="287"/>
    </location>
</feature>
<dbReference type="GO" id="GO:0000122">
    <property type="term" value="P:negative regulation of transcription by RNA polymerase II"/>
    <property type="evidence" value="ECO:0007669"/>
    <property type="project" value="TreeGrafter"/>
</dbReference>
<dbReference type="PANTHER" id="PTHR15111">
    <property type="entry name" value="RNA POLYMERASE II SUBUNIT 5-MEDIATING PROTEIN NNX3"/>
    <property type="match status" value="1"/>
</dbReference>
<feature type="region of interest" description="Disordered" evidence="5">
    <location>
        <begin position="367"/>
        <end position="392"/>
    </location>
</feature>
<feature type="region of interest" description="Disordered" evidence="5">
    <location>
        <begin position="269"/>
        <end position="288"/>
    </location>
</feature>
<evidence type="ECO:0000256" key="1">
    <source>
        <dbReference type="ARBA" id="ARBA00004123"/>
    </source>
</evidence>
<keyword evidence="2" id="KW-0539">Nucleus</keyword>
<feature type="compositionally biased region" description="Acidic residues" evidence="5">
    <location>
        <begin position="240"/>
        <end position="254"/>
    </location>
</feature>
<feature type="compositionally biased region" description="Basic and acidic residues" evidence="5">
    <location>
        <begin position="310"/>
        <end position="324"/>
    </location>
</feature>
<evidence type="ECO:0000313" key="6">
    <source>
        <dbReference type="EMBL" id="ORX52130.1"/>
    </source>
</evidence>
<evidence type="ECO:0000313" key="7">
    <source>
        <dbReference type="Proteomes" id="UP000193719"/>
    </source>
</evidence>
<keyword evidence="4" id="KW-0175">Coiled coil</keyword>
<dbReference type="Gene3D" id="1.10.287.370">
    <property type="match status" value="1"/>
</dbReference>
<comment type="similarity">
    <text evidence="3">Belongs to the RNA polymerase II subunit 5-mediating protein family.</text>
</comment>
<protein>
    <recommendedName>
        <fullName evidence="8">DUF3835 domain-containing protein</fullName>
    </recommendedName>
</protein>
<gene>
    <name evidence="6" type="ORF">BCR36DRAFT_411578</name>
</gene>
<dbReference type="InterPro" id="IPR052255">
    <property type="entry name" value="RNA_pol_II_subunit5-mediator"/>
</dbReference>
<feature type="region of interest" description="Disordered" evidence="5">
    <location>
        <begin position="221"/>
        <end position="258"/>
    </location>
</feature>
<dbReference type="PANTHER" id="PTHR15111:SF0">
    <property type="entry name" value="UNCONVENTIONAL PREFOLDIN RPB5 INTERACTOR 1"/>
    <property type="match status" value="1"/>
</dbReference>
<dbReference type="GO" id="GO:0003682">
    <property type="term" value="F:chromatin binding"/>
    <property type="evidence" value="ECO:0007669"/>
    <property type="project" value="TreeGrafter"/>
</dbReference>
<dbReference type="SUPFAM" id="SSF46579">
    <property type="entry name" value="Prefoldin"/>
    <property type="match status" value="1"/>
</dbReference>
<dbReference type="GO" id="GO:0019212">
    <property type="term" value="F:phosphatase inhibitor activity"/>
    <property type="evidence" value="ECO:0007669"/>
    <property type="project" value="TreeGrafter"/>
</dbReference>
<feature type="compositionally biased region" description="Polar residues" evidence="5">
    <location>
        <begin position="329"/>
        <end position="338"/>
    </location>
</feature>
<evidence type="ECO:0000256" key="2">
    <source>
        <dbReference type="ARBA" id="ARBA00023242"/>
    </source>
</evidence>
<organism evidence="6 7">
    <name type="scientific">Piromyces finnis</name>
    <dbReference type="NCBI Taxonomy" id="1754191"/>
    <lineage>
        <taxon>Eukaryota</taxon>
        <taxon>Fungi</taxon>
        <taxon>Fungi incertae sedis</taxon>
        <taxon>Chytridiomycota</taxon>
        <taxon>Chytridiomycota incertae sedis</taxon>
        <taxon>Neocallimastigomycetes</taxon>
        <taxon>Neocallimastigales</taxon>
        <taxon>Neocallimastigaceae</taxon>
        <taxon>Piromyces</taxon>
    </lineage>
</organism>
<dbReference type="Proteomes" id="UP000193719">
    <property type="component" value="Unassembled WGS sequence"/>
</dbReference>
<feature type="coiled-coil region" evidence="4">
    <location>
        <begin position="103"/>
        <end position="130"/>
    </location>
</feature>
<evidence type="ECO:0000256" key="5">
    <source>
        <dbReference type="SAM" id="MobiDB-lite"/>
    </source>
</evidence>
<keyword evidence="7" id="KW-1185">Reference proteome</keyword>
<evidence type="ECO:0000256" key="4">
    <source>
        <dbReference type="SAM" id="Coils"/>
    </source>
</evidence>
<dbReference type="GO" id="GO:0005634">
    <property type="term" value="C:nucleus"/>
    <property type="evidence" value="ECO:0007669"/>
    <property type="project" value="UniProtKB-SubCell"/>
</dbReference>
<reference evidence="6 7" key="1">
    <citation type="submission" date="2016-08" db="EMBL/GenBank/DDBJ databases">
        <title>Genomes of anaerobic fungi encode conserved fungal cellulosomes for biomass hydrolysis.</title>
        <authorList>
            <consortium name="DOE Joint Genome Institute"/>
            <person name="Haitjema C.H."/>
            <person name="Gilmore S.P."/>
            <person name="Henske J.K."/>
            <person name="Solomon K.V."/>
            <person name="De Groot R."/>
            <person name="Kuo A."/>
            <person name="Mondo S.J."/>
            <person name="Salamov A.A."/>
            <person name="Labutti K."/>
            <person name="Zhao Z."/>
            <person name="Chiniquy J."/>
            <person name="Barry K."/>
            <person name="Brewer H.M."/>
            <person name="Purvine S.O."/>
            <person name="Wright A.T."/>
            <person name="Boxma B."/>
            <person name="Van Alen T."/>
            <person name="Hackstein J.H."/>
            <person name="Baker S.E."/>
            <person name="Grigoriev I.V."/>
            <person name="O'Malley M.A."/>
        </authorList>
    </citation>
    <scope>NUCLEOTIDE SEQUENCE [LARGE SCALE GENOMIC DNA]</scope>
    <source>
        <strain evidence="7">finn</strain>
    </source>
</reference>
<dbReference type="GO" id="GO:0003714">
    <property type="term" value="F:transcription corepressor activity"/>
    <property type="evidence" value="ECO:0007669"/>
    <property type="project" value="TreeGrafter"/>
</dbReference>
<comment type="caution">
    <text evidence="6">The sequence shown here is derived from an EMBL/GenBank/DDBJ whole genome shotgun (WGS) entry which is preliminary data.</text>
</comment>
<evidence type="ECO:0008006" key="8">
    <source>
        <dbReference type="Google" id="ProtNLM"/>
    </source>
</evidence>
<dbReference type="AlphaFoldDB" id="A0A1Y1VBU1"/>
<sequence>MDINKVVSSKEIEIYQNALNKSIKDTNANIKKWDEYKNDYINLKKVLKDLPNEIQHEAMIPFSKLAFFPGKLIHTNEILVLLGDNWFVERSAKQSCEIVDRRLKFVNENIYKLKKDKKELEQKVKLTEKSLPIKHDELNEEGMNYVEIREDYDEDEEAKLNEITDKTSKIHIDMKDEGKKKKQLSAEDEAIFKMLQQAELEEEMENEKNKEKEYEEFIKSLKEYDEDNGEDEKGKKKADSDEEDEEQDEDEDVNFEQLKEKFNLYKEKEIKKINKEENNDNNKKDFIDMSQIRNPADIYKHIYQINEQAKKNKSELEQKDKNNEIVEPENTQKNNTVKETVKETPISSSPFTSNVVEKKVKENSYIANIKPKQPKKKKSSLFKSHMMEQRKKQDIVENIEQSSIKKDIVVSNPKPVMKNIVKEQTITAGVKSVVQEHNVNNNYRETTPRKKGKVSLFKKMAEAQNAQDNGQSINKQATKSVPIMQNAIKENPNNTAMDEDAIDFYFTQREANQEYQKRKYQKTLIAKEKPLEEYDNDENVKDYE</sequence>
<dbReference type="OrthoDB" id="21413at2759"/>
<dbReference type="CDD" id="cd23159">
    <property type="entry name" value="Prefoldin_URI1"/>
    <property type="match status" value="1"/>
</dbReference>
<name>A0A1Y1VBU1_9FUNG</name>
<dbReference type="Pfam" id="PF02996">
    <property type="entry name" value="Prefoldin"/>
    <property type="match status" value="1"/>
</dbReference>
<comment type="subcellular location">
    <subcellularLocation>
        <location evidence="1">Nucleus</location>
    </subcellularLocation>
</comment>
<accession>A0A1Y1VBU1</accession>
<dbReference type="InterPro" id="IPR009053">
    <property type="entry name" value="Prefoldin"/>
</dbReference>
<evidence type="ECO:0000256" key="3">
    <source>
        <dbReference type="ARBA" id="ARBA00038295"/>
    </source>
</evidence>
<dbReference type="STRING" id="1754191.A0A1Y1VBU1"/>
<dbReference type="EMBL" id="MCFH01000016">
    <property type="protein sequence ID" value="ORX52130.1"/>
    <property type="molecule type" value="Genomic_DNA"/>
</dbReference>
<reference evidence="6 7" key="2">
    <citation type="submission" date="2016-08" db="EMBL/GenBank/DDBJ databases">
        <title>Pervasive Adenine N6-methylation of Active Genes in Fungi.</title>
        <authorList>
            <consortium name="DOE Joint Genome Institute"/>
            <person name="Mondo S.J."/>
            <person name="Dannebaum R.O."/>
            <person name="Kuo R.C."/>
            <person name="Labutti K."/>
            <person name="Haridas S."/>
            <person name="Kuo A."/>
            <person name="Salamov A."/>
            <person name="Ahrendt S.R."/>
            <person name="Lipzen A."/>
            <person name="Sullivan W."/>
            <person name="Andreopoulos W.B."/>
            <person name="Clum A."/>
            <person name="Lindquist E."/>
            <person name="Daum C."/>
            <person name="Ramamoorthy G.K."/>
            <person name="Gryganskyi A."/>
            <person name="Culley D."/>
            <person name="Magnuson J.K."/>
            <person name="James T.Y."/>
            <person name="O'Malley M.A."/>
            <person name="Stajich J.E."/>
            <person name="Spatafora J.W."/>
            <person name="Visel A."/>
            <person name="Grigoriev I.V."/>
        </authorList>
    </citation>
    <scope>NUCLEOTIDE SEQUENCE [LARGE SCALE GENOMIC DNA]</scope>
    <source>
        <strain evidence="7">finn</strain>
    </source>
</reference>